<protein>
    <submittedName>
        <fullName evidence="1">7687_t:CDS:1</fullName>
    </submittedName>
</protein>
<gene>
    <name evidence="1" type="ORF">RPERSI_LOCUS26761</name>
</gene>
<dbReference type="EMBL" id="CAJVQC010092359">
    <property type="protein sequence ID" value="CAG8826544.1"/>
    <property type="molecule type" value="Genomic_DNA"/>
</dbReference>
<accession>A0ACA9S5E3</accession>
<evidence type="ECO:0000313" key="2">
    <source>
        <dbReference type="Proteomes" id="UP000789920"/>
    </source>
</evidence>
<feature type="non-terminal residue" evidence="1">
    <location>
        <position position="1"/>
    </location>
</feature>
<keyword evidence="2" id="KW-1185">Reference proteome</keyword>
<name>A0ACA9S5E3_9GLOM</name>
<sequence>LIQTIEERQVIFSMIQISTPTVTQNISITNTQTATLTATYTQQIIPSYFTDSNVVTQDIVT</sequence>
<reference evidence="1" key="1">
    <citation type="submission" date="2021-06" db="EMBL/GenBank/DDBJ databases">
        <authorList>
            <person name="Kallberg Y."/>
            <person name="Tangrot J."/>
            <person name="Rosling A."/>
        </authorList>
    </citation>
    <scope>NUCLEOTIDE SEQUENCE</scope>
    <source>
        <strain evidence="1">MA461A</strain>
    </source>
</reference>
<evidence type="ECO:0000313" key="1">
    <source>
        <dbReference type="EMBL" id="CAG8826544.1"/>
    </source>
</evidence>
<proteinExistence type="predicted"/>
<dbReference type="Proteomes" id="UP000789920">
    <property type="component" value="Unassembled WGS sequence"/>
</dbReference>
<organism evidence="1 2">
    <name type="scientific">Racocetra persica</name>
    <dbReference type="NCBI Taxonomy" id="160502"/>
    <lineage>
        <taxon>Eukaryota</taxon>
        <taxon>Fungi</taxon>
        <taxon>Fungi incertae sedis</taxon>
        <taxon>Mucoromycota</taxon>
        <taxon>Glomeromycotina</taxon>
        <taxon>Glomeromycetes</taxon>
        <taxon>Diversisporales</taxon>
        <taxon>Gigasporaceae</taxon>
        <taxon>Racocetra</taxon>
    </lineage>
</organism>
<comment type="caution">
    <text evidence="1">The sequence shown here is derived from an EMBL/GenBank/DDBJ whole genome shotgun (WGS) entry which is preliminary data.</text>
</comment>
<feature type="non-terminal residue" evidence="1">
    <location>
        <position position="61"/>
    </location>
</feature>